<organism evidence="1 2">
    <name type="scientific">Cryptolaemus montrouzieri</name>
    <dbReference type="NCBI Taxonomy" id="559131"/>
    <lineage>
        <taxon>Eukaryota</taxon>
        <taxon>Metazoa</taxon>
        <taxon>Ecdysozoa</taxon>
        <taxon>Arthropoda</taxon>
        <taxon>Hexapoda</taxon>
        <taxon>Insecta</taxon>
        <taxon>Pterygota</taxon>
        <taxon>Neoptera</taxon>
        <taxon>Endopterygota</taxon>
        <taxon>Coleoptera</taxon>
        <taxon>Polyphaga</taxon>
        <taxon>Cucujiformia</taxon>
        <taxon>Coccinelloidea</taxon>
        <taxon>Coccinellidae</taxon>
        <taxon>Scymninae</taxon>
        <taxon>Scymnini</taxon>
        <taxon>Cryptolaemus</taxon>
    </lineage>
</organism>
<feature type="non-terminal residue" evidence="1">
    <location>
        <position position="1"/>
    </location>
</feature>
<comment type="caution">
    <text evidence="1">The sequence shown here is derived from an EMBL/GenBank/DDBJ whole genome shotgun (WGS) entry which is preliminary data.</text>
</comment>
<dbReference type="AlphaFoldDB" id="A0ABD2NCH8"/>
<reference evidence="1 2" key="1">
    <citation type="journal article" date="2021" name="BMC Biol.">
        <title>Horizontally acquired antibacterial genes associated with adaptive radiation of ladybird beetles.</title>
        <authorList>
            <person name="Li H.S."/>
            <person name="Tang X.F."/>
            <person name="Huang Y.H."/>
            <person name="Xu Z.Y."/>
            <person name="Chen M.L."/>
            <person name="Du X.Y."/>
            <person name="Qiu B.Y."/>
            <person name="Chen P.T."/>
            <person name="Zhang W."/>
            <person name="Slipinski A."/>
            <person name="Escalona H.E."/>
            <person name="Waterhouse R.M."/>
            <person name="Zwick A."/>
            <person name="Pang H."/>
        </authorList>
    </citation>
    <scope>NUCLEOTIDE SEQUENCE [LARGE SCALE GENOMIC DNA]</scope>
    <source>
        <strain evidence="1">SYSU2018</strain>
    </source>
</reference>
<dbReference type="EMBL" id="JABFTP020000087">
    <property type="protein sequence ID" value="KAL3276279.1"/>
    <property type="molecule type" value="Genomic_DNA"/>
</dbReference>
<keyword evidence="2" id="KW-1185">Reference proteome</keyword>
<dbReference type="Proteomes" id="UP001516400">
    <property type="component" value="Unassembled WGS sequence"/>
</dbReference>
<name>A0ABD2NCH8_9CUCU</name>
<protein>
    <submittedName>
        <fullName evidence="1">Uncharacterized protein</fullName>
    </submittedName>
</protein>
<evidence type="ECO:0000313" key="1">
    <source>
        <dbReference type="EMBL" id="KAL3276279.1"/>
    </source>
</evidence>
<gene>
    <name evidence="1" type="ORF">HHI36_024028</name>
</gene>
<evidence type="ECO:0000313" key="2">
    <source>
        <dbReference type="Proteomes" id="UP001516400"/>
    </source>
</evidence>
<sequence>CEFAIQKHLYEEQPLLRSKVIDILTSFISLNQYRKSIDKTLASHIRETKRFLSSHKDDSRVDLNAFSLPHGYVLVSLDVISVYTNTPTDHNLRVIQASYNELLEEYESDHLLHDLLHDS</sequence>
<accession>A0ABD2NCH8</accession>
<proteinExistence type="predicted"/>